<dbReference type="AlphaFoldDB" id="A0A2T5LSR7"/>
<evidence type="ECO:0000313" key="2">
    <source>
        <dbReference type="Proteomes" id="UP000244073"/>
    </source>
</evidence>
<comment type="caution">
    <text evidence="1">The sequence shown here is derived from an EMBL/GenBank/DDBJ whole genome shotgun (WGS) entry which is preliminary data.</text>
</comment>
<proteinExistence type="predicted"/>
<accession>A0A2T5LSR7</accession>
<organism evidence="1 2">
    <name type="scientific">Aspergillus ochraceoroseus IBT 24754</name>
    <dbReference type="NCBI Taxonomy" id="1392256"/>
    <lineage>
        <taxon>Eukaryota</taxon>
        <taxon>Fungi</taxon>
        <taxon>Dikarya</taxon>
        <taxon>Ascomycota</taxon>
        <taxon>Pezizomycotina</taxon>
        <taxon>Eurotiomycetes</taxon>
        <taxon>Eurotiomycetidae</taxon>
        <taxon>Eurotiales</taxon>
        <taxon>Aspergillaceae</taxon>
        <taxon>Aspergillus</taxon>
        <taxon>Aspergillus subgen. Nidulantes</taxon>
    </lineage>
</organism>
<name>A0A2T5LSR7_9EURO</name>
<gene>
    <name evidence="1" type="ORF">P175DRAFT_0298518</name>
</gene>
<dbReference type="Proteomes" id="UP000244073">
    <property type="component" value="Unassembled WGS sequence"/>
</dbReference>
<protein>
    <submittedName>
        <fullName evidence="1">Uncharacterized protein</fullName>
    </submittedName>
</protein>
<reference evidence="1 2" key="1">
    <citation type="journal article" date="2018" name="Proc. Natl. Acad. Sci. U.S.A.">
        <title>Linking secondary metabolites to gene clusters through genome sequencing of six diverse Aspergillus species.</title>
        <authorList>
            <person name="Kaerboelling I."/>
            <person name="Vesth T.C."/>
            <person name="Frisvad J.C."/>
            <person name="Nybo J.L."/>
            <person name="Theobald S."/>
            <person name="Kuo A."/>
            <person name="Bowyer P."/>
            <person name="Matsuda Y."/>
            <person name="Mondo S."/>
            <person name="Lyhne E.K."/>
            <person name="Kogle M.E."/>
            <person name="Clum A."/>
            <person name="Lipzen A."/>
            <person name="Salamov A."/>
            <person name="Ngan C.Y."/>
            <person name="Daum C."/>
            <person name="Chiniquy J."/>
            <person name="Barry K."/>
            <person name="LaButti K."/>
            <person name="Haridas S."/>
            <person name="Simmons B.A."/>
            <person name="Magnuson J.K."/>
            <person name="Mortensen U.H."/>
            <person name="Larsen T.O."/>
            <person name="Grigoriev I.V."/>
            <person name="Baker S.E."/>
            <person name="Andersen M.R."/>
        </authorList>
    </citation>
    <scope>NUCLEOTIDE SEQUENCE [LARGE SCALE GENOMIC DNA]</scope>
    <source>
        <strain evidence="1 2">IBT 24754</strain>
    </source>
</reference>
<dbReference type="RefSeq" id="XP_040750724.1">
    <property type="nucleotide sequence ID" value="XM_040892809.1"/>
</dbReference>
<evidence type="ECO:0000313" key="1">
    <source>
        <dbReference type="EMBL" id="PTU19332.1"/>
    </source>
</evidence>
<sequence>MSSTVVPTSLVRSWTGPVSASAPGVVERRRVLDGCGAVVDGFDQDVRGGLDWGIVAAGPHEVMALLRATTLVPIAARTWVAELARSSIALGSRVTLVGAARTAVEARKRERKAVAFIFVWGPDSGWKCGV</sequence>
<dbReference type="GeneID" id="63809691"/>
<dbReference type="VEuPathDB" id="FungiDB:P175DRAFT_0298518"/>
<dbReference type="EMBL" id="MSFN02000006">
    <property type="protein sequence ID" value="PTU19332.1"/>
    <property type="molecule type" value="Genomic_DNA"/>
</dbReference>